<gene>
    <name evidence="1" type="ORF">EXN66_Car004964</name>
</gene>
<dbReference type="Proteomes" id="UP000503349">
    <property type="component" value="Chromosome 4"/>
</dbReference>
<organism evidence="1 2">
    <name type="scientific">Channa argus</name>
    <name type="common">Northern snakehead</name>
    <name type="synonym">Ophicephalus argus</name>
    <dbReference type="NCBI Taxonomy" id="215402"/>
    <lineage>
        <taxon>Eukaryota</taxon>
        <taxon>Metazoa</taxon>
        <taxon>Chordata</taxon>
        <taxon>Craniata</taxon>
        <taxon>Vertebrata</taxon>
        <taxon>Euteleostomi</taxon>
        <taxon>Actinopterygii</taxon>
        <taxon>Neopterygii</taxon>
        <taxon>Teleostei</taxon>
        <taxon>Neoteleostei</taxon>
        <taxon>Acanthomorphata</taxon>
        <taxon>Anabantaria</taxon>
        <taxon>Anabantiformes</taxon>
        <taxon>Channoidei</taxon>
        <taxon>Channidae</taxon>
        <taxon>Channa</taxon>
    </lineage>
</organism>
<name>A0A6G1PGD1_CHAAH</name>
<keyword evidence="2" id="KW-1185">Reference proteome</keyword>
<protein>
    <submittedName>
        <fullName evidence="1">Uncharacterized protein</fullName>
    </submittedName>
</protein>
<evidence type="ECO:0000313" key="2">
    <source>
        <dbReference type="Proteomes" id="UP000503349"/>
    </source>
</evidence>
<evidence type="ECO:0000313" key="1">
    <source>
        <dbReference type="EMBL" id="KAF3689292.1"/>
    </source>
</evidence>
<dbReference type="EMBL" id="CM015715">
    <property type="protein sequence ID" value="KAF3689292.1"/>
    <property type="molecule type" value="Genomic_DNA"/>
</dbReference>
<accession>A0A6G1PGD1</accession>
<dbReference type="AlphaFoldDB" id="A0A6G1PGD1"/>
<sequence length="74" mass="8360">MFTSPTFPSLLVGPDFFNLQMMEATLLIGTLNAAANYLCIDTILSRRSTDNSLDFMAWSHLYARLEESNQQPLD</sequence>
<reference evidence="1 2" key="1">
    <citation type="submission" date="2019-02" db="EMBL/GenBank/DDBJ databases">
        <title>Opniocepnalus argus genome.</title>
        <authorList>
            <person name="Zhou C."/>
            <person name="Xiao S."/>
        </authorList>
    </citation>
    <scope>NUCLEOTIDE SEQUENCE [LARGE SCALE GENOMIC DNA]</scope>
    <source>
        <strain evidence="1">OARG1902GOOAL</strain>
        <tissue evidence="1">Muscle</tissue>
    </source>
</reference>
<reference evidence="2" key="2">
    <citation type="submission" date="2019-02" db="EMBL/GenBank/DDBJ databases">
        <title>Opniocepnalus argus Var Kimnra genome.</title>
        <authorList>
            <person name="Zhou C."/>
            <person name="Xiao S."/>
        </authorList>
    </citation>
    <scope>NUCLEOTIDE SEQUENCE [LARGE SCALE GENOMIC DNA]</scope>
</reference>
<proteinExistence type="predicted"/>